<evidence type="ECO:0000313" key="2">
    <source>
        <dbReference type="Proteomes" id="UP001055586"/>
    </source>
</evidence>
<dbReference type="AlphaFoldDB" id="A0AA34T7A0"/>
<evidence type="ECO:0000313" key="1">
    <source>
        <dbReference type="EMBL" id="ARD95100.1"/>
    </source>
</evidence>
<organism evidence="1 2">
    <name type="scientific">Lactococcus lactis subsp. lactis</name>
    <name type="common">Streptococcus lactis</name>
    <dbReference type="NCBI Taxonomy" id="1360"/>
    <lineage>
        <taxon>Bacteria</taxon>
        <taxon>Bacillati</taxon>
        <taxon>Bacillota</taxon>
        <taxon>Bacilli</taxon>
        <taxon>Lactobacillales</taxon>
        <taxon>Streptococcaceae</taxon>
        <taxon>Lactococcus</taxon>
    </lineage>
</organism>
<dbReference type="EMBL" id="CP090823">
    <property type="protein sequence ID" value="ARD95100.1"/>
    <property type="molecule type" value="Genomic_DNA"/>
</dbReference>
<reference evidence="1" key="1">
    <citation type="submission" date="2023-09" db="EMBL/GenBank/DDBJ databases">
        <title>Complete Genomes and Methylome analysis of Lactococcus lactis subs lactis strains.</title>
        <authorList>
            <person name="Fomenkov A."/>
            <person name="McDonnell B."/>
            <person name="Sun L."/>
            <person name="Van Sinderen D."/>
            <person name="Roberts R.J."/>
        </authorList>
    </citation>
    <scope>NUCLEOTIDE SEQUENCE</scope>
    <source>
        <strain evidence="1">229</strain>
    </source>
</reference>
<accession>A0AA34T7A0</accession>
<proteinExistence type="predicted"/>
<sequence length="418" mass="48601">MSKKDEISRIKQISDCYDIKLNIIPSLKNNYPYVRELVNSLRSTIMIEQSKKSSKAMKSPEFNRGQKTSNSYFSYERGYQPYKLEQLIRHLYESEYVKSIVTRSGMSSIDLAIKSASFFLSPKPLKVFSLYSYFETTGILSQYQKMGTIKYHKFLSFKKFIESIKKEDPDLIYLENPQALSSHPCNNIEYFFSILDRMPATKFRIVIIDSTLSGPLKNLKKFIKINQSNLMIVDIVSGIKFYNLGLELSNLGIMNIWTKSKKIRNNFATNIKNVRSLSGQSIQPIEESMLMPIFKNLNLVNDHYDAILNNSLHYQKYFYLTKILPRISRTPILYIENKAMNGTDINKIVHGIHDKLHLRGLELSTGDSFGFHLTRIQAIHTEEKRHLIRICPGSFFSEVDKFIIKEIIKKFKDEDIII</sequence>
<dbReference type="Gene3D" id="3.40.640.10">
    <property type="entry name" value="Type I PLP-dependent aspartate aminotransferase-like (Major domain)"/>
    <property type="match status" value="1"/>
</dbReference>
<dbReference type="InterPro" id="IPR015424">
    <property type="entry name" value="PyrdxlP-dep_Trfase"/>
</dbReference>
<dbReference type="Proteomes" id="UP001055586">
    <property type="component" value="Chromosome"/>
</dbReference>
<gene>
    <name evidence="1" type="ORF">LL229_0208</name>
</gene>
<protein>
    <submittedName>
        <fullName evidence="1">Uncharacterized protein</fullName>
    </submittedName>
</protein>
<dbReference type="InterPro" id="IPR015421">
    <property type="entry name" value="PyrdxlP-dep_Trfase_major"/>
</dbReference>
<dbReference type="SUPFAM" id="SSF53383">
    <property type="entry name" value="PLP-dependent transferases"/>
    <property type="match status" value="1"/>
</dbReference>
<name>A0AA34T7A0_LACLL</name>
<dbReference type="RefSeq" id="WP_081172097.1">
    <property type="nucleotide sequence ID" value="NZ_CP015896.1"/>
</dbReference>